<proteinExistence type="inferred from homology"/>
<gene>
    <name evidence="7" type="ORF">O3P16_04080</name>
</gene>
<keyword evidence="4" id="KW-0963">Cytoplasm</keyword>
<comment type="caution">
    <text evidence="7">The sequence shown here is derived from an EMBL/GenBank/DDBJ whole genome shotgun (WGS) entry which is preliminary data.</text>
</comment>
<sequence>MKKNDNYSKLTPLAALDKLKHYCAYQERCHADVSNKLFGYGINSLEQGPIIAYLIEENYLNEERYATQFAGGHYRLKKWGRIKIVQALKQKQISEYLIKRALKEIDEDDYLETLHKLAEAKWPGIKAPSILHRRQKCKMYLMQKGYEPHLINEVIKQLE</sequence>
<keyword evidence="8" id="KW-1185">Reference proteome</keyword>
<dbReference type="PANTHER" id="PTHR33602">
    <property type="entry name" value="REGULATORY PROTEIN RECX FAMILY PROTEIN"/>
    <property type="match status" value="1"/>
</dbReference>
<evidence type="ECO:0000256" key="3">
    <source>
        <dbReference type="ARBA" id="ARBA00018111"/>
    </source>
</evidence>
<dbReference type="Pfam" id="PF21981">
    <property type="entry name" value="RecX_HTH3"/>
    <property type="match status" value="1"/>
</dbReference>
<feature type="domain" description="RecX third three-helical" evidence="6">
    <location>
        <begin position="108"/>
        <end position="155"/>
    </location>
</feature>
<dbReference type="Gene3D" id="1.10.10.10">
    <property type="entry name" value="Winged helix-like DNA-binding domain superfamily/Winged helix DNA-binding domain"/>
    <property type="match status" value="2"/>
</dbReference>
<dbReference type="Pfam" id="PF02631">
    <property type="entry name" value="RecX_HTH2"/>
    <property type="match status" value="1"/>
</dbReference>
<dbReference type="InterPro" id="IPR053924">
    <property type="entry name" value="RecX_HTH_2nd"/>
</dbReference>
<reference evidence="7 8" key="1">
    <citation type="submission" date="2022-12" db="EMBL/GenBank/DDBJ databases">
        <title>Chitinophagaceae gen. sp. nov., a new member of the family Chitinophagaceae, isolated from soil in a chemical factory.</title>
        <authorList>
            <person name="Ke Z."/>
        </authorList>
    </citation>
    <scope>NUCLEOTIDE SEQUENCE [LARGE SCALE GENOMIC DNA]</scope>
    <source>
        <strain evidence="7 8">LY-5</strain>
    </source>
</reference>
<evidence type="ECO:0000256" key="1">
    <source>
        <dbReference type="ARBA" id="ARBA00004496"/>
    </source>
</evidence>
<dbReference type="Proteomes" id="UP001210231">
    <property type="component" value="Unassembled WGS sequence"/>
</dbReference>
<evidence type="ECO:0000313" key="7">
    <source>
        <dbReference type="EMBL" id="MDA3613972.1"/>
    </source>
</evidence>
<organism evidence="7 8">
    <name type="scientific">Polluticaenibacter yanchengensis</name>
    <dbReference type="NCBI Taxonomy" id="3014562"/>
    <lineage>
        <taxon>Bacteria</taxon>
        <taxon>Pseudomonadati</taxon>
        <taxon>Bacteroidota</taxon>
        <taxon>Chitinophagia</taxon>
        <taxon>Chitinophagales</taxon>
        <taxon>Chitinophagaceae</taxon>
        <taxon>Polluticaenibacter</taxon>
    </lineage>
</organism>
<dbReference type="InterPro" id="IPR003783">
    <property type="entry name" value="Regulatory_RecX"/>
</dbReference>
<evidence type="ECO:0000313" key="8">
    <source>
        <dbReference type="Proteomes" id="UP001210231"/>
    </source>
</evidence>
<evidence type="ECO:0000259" key="5">
    <source>
        <dbReference type="Pfam" id="PF02631"/>
    </source>
</evidence>
<comment type="similarity">
    <text evidence="2">Belongs to the RecX family.</text>
</comment>
<protein>
    <recommendedName>
        <fullName evidence="3">Regulatory protein RecX</fullName>
    </recommendedName>
</protein>
<dbReference type="InterPro" id="IPR053925">
    <property type="entry name" value="RecX_HTH_3rd"/>
</dbReference>
<evidence type="ECO:0000259" key="6">
    <source>
        <dbReference type="Pfam" id="PF21981"/>
    </source>
</evidence>
<evidence type="ECO:0000256" key="4">
    <source>
        <dbReference type="ARBA" id="ARBA00022490"/>
    </source>
</evidence>
<feature type="domain" description="RecX second three-helical" evidence="5">
    <location>
        <begin position="61"/>
        <end position="102"/>
    </location>
</feature>
<comment type="subcellular location">
    <subcellularLocation>
        <location evidence="1">Cytoplasm</location>
    </subcellularLocation>
</comment>
<dbReference type="PANTHER" id="PTHR33602:SF1">
    <property type="entry name" value="REGULATORY PROTEIN RECX FAMILY PROTEIN"/>
    <property type="match status" value="1"/>
</dbReference>
<accession>A0ABT4UGJ5</accession>
<dbReference type="InterPro" id="IPR036388">
    <property type="entry name" value="WH-like_DNA-bd_sf"/>
</dbReference>
<dbReference type="EMBL" id="JAQGEF010000003">
    <property type="protein sequence ID" value="MDA3613972.1"/>
    <property type="molecule type" value="Genomic_DNA"/>
</dbReference>
<name>A0ABT4UGJ5_9BACT</name>
<dbReference type="RefSeq" id="WP_407030302.1">
    <property type="nucleotide sequence ID" value="NZ_JAQGEF010000003.1"/>
</dbReference>
<evidence type="ECO:0000256" key="2">
    <source>
        <dbReference type="ARBA" id="ARBA00009695"/>
    </source>
</evidence>